<protein>
    <submittedName>
        <fullName evidence="2">Uncharacterized protein</fullName>
    </submittedName>
</protein>
<name>A0AAU9AQ48_LYSEN</name>
<gene>
    <name evidence="2" type="ORF">LEN_3201</name>
</gene>
<organism evidence="2 3">
    <name type="scientific">Lysobacter enzymogenes</name>
    <dbReference type="NCBI Taxonomy" id="69"/>
    <lineage>
        <taxon>Bacteria</taxon>
        <taxon>Pseudomonadati</taxon>
        <taxon>Pseudomonadota</taxon>
        <taxon>Gammaproteobacteria</taxon>
        <taxon>Lysobacterales</taxon>
        <taxon>Lysobacteraceae</taxon>
        <taxon>Lysobacter</taxon>
    </lineage>
</organism>
<evidence type="ECO:0000313" key="2">
    <source>
        <dbReference type="EMBL" id="BAV98688.1"/>
    </source>
</evidence>
<evidence type="ECO:0000256" key="1">
    <source>
        <dbReference type="SAM" id="SignalP"/>
    </source>
</evidence>
<dbReference type="Proteomes" id="UP000218824">
    <property type="component" value="Chromosome"/>
</dbReference>
<evidence type="ECO:0000313" key="3">
    <source>
        <dbReference type="Proteomes" id="UP000218824"/>
    </source>
</evidence>
<dbReference type="GeneID" id="83065025"/>
<sequence>MPTHIRRIAALAVACAAAMPLASLAQNDTAKALADFVECKLSAEQVAQFNQKLDAEEFAGFAQSDDGGSAALMLWKSAQPVSAWGEKSAYINFPSRKEMHLAYKVPEGQEIKVGEALAARIGGMKPRPDLEAMKETYDWKGMDSRKPLGADKTVRVLVDVSYAPGWVTVGCGYGDAIQ</sequence>
<dbReference type="RefSeq" id="WP_096379103.1">
    <property type="nucleotide sequence ID" value="NZ_AP014940.1"/>
</dbReference>
<dbReference type="EMBL" id="AP014940">
    <property type="protein sequence ID" value="BAV98688.1"/>
    <property type="molecule type" value="Genomic_DNA"/>
</dbReference>
<proteinExistence type="predicted"/>
<keyword evidence="1" id="KW-0732">Signal</keyword>
<feature type="chain" id="PRO_5043426132" evidence="1">
    <location>
        <begin position="26"/>
        <end position="178"/>
    </location>
</feature>
<dbReference type="KEGG" id="lem:LEN_3201"/>
<accession>A0AAU9AQ48</accession>
<reference evidence="2 3" key="1">
    <citation type="journal article" date="2017" name="DNA Res.">
        <title>Complete genome sequence and expression profile of the commercial lytic enzyme producer Lysobacter enzymogenes M497-1.</title>
        <authorList>
            <person name="Takami H."/>
            <person name="Toyoda A."/>
            <person name="Uchiyama I."/>
            <person name="Itoh T."/>
            <person name="Takaki Y."/>
            <person name="Arai W."/>
            <person name="Nishi S."/>
            <person name="Kawai M."/>
            <person name="Shinya K."/>
            <person name="Ikeda H."/>
        </authorList>
    </citation>
    <scope>NUCLEOTIDE SEQUENCE [LARGE SCALE GENOMIC DNA]</scope>
    <source>
        <strain evidence="2 3">M497-1</strain>
    </source>
</reference>
<dbReference type="AlphaFoldDB" id="A0AAU9AQ48"/>
<feature type="signal peptide" evidence="1">
    <location>
        <begin position="1"/>
        <end position="25"/>
    </location>
</feature>